<feature type="transmembrane region" description="Helical" evidence="1">
    <location>
        <begin position="188"/>
        <end position="207"/>
    </location>
</feature>
<proteinExistence type="predicted"/>
<reference evidence="2" key="1">
    <citation type="submission" date="2023-03" db="EMBL/GenBank/DDBJ databases">
        <title>Chitinimonas shenzhenensis gen. nov., sp. nov., a novel member of family Burkholderiaceae isolated from activated sludge collected in Shen Zhen, China.</title>
        <authorList>
            <person name="Wang X."/>
        </authorList>
    </citation>
    <scope>NUCLEOTIDE SEQUENCE</scope>
    <source>
        <strain evidence="2">DQS-5</strain>
    </source>
</reference>
<sequence length="220" mass="25136">MSFTFDSIHTVPANRFPAQRATAVALVLLALAAGGFAWMQNRAGYTGGEIALPKLLWLFSALWCWVVQPPLLWADARSQAPFRRLLACFMLWMLARAVVELWMMYVTHSWRPLYGILHNTGSMTLLIGGACVLRPADGELALQRRHLLALGLLFVPEIGFAHYMQTHFQTQGANPLYFVPDDERYQDVLRATWVSVLLCWAYQYRFLSVWLRHPNRKTAP</sequence>
<comment type="caution">
    <text evidence="2">The sequence shown here is derived from an EMBL/GenBank/DDBJ whole genome shotgun (WGS) entry which is preliminary data.</text>
</comment>
<gene>
    <name evidence="2" type="ORF">PZA18_17305</name>
</gene>
<evidence type="ECO:0000313" key="3">
    <source>
        <dbReference type="Proteomes" id="UP001172778"/>
    </source>
</evidence>
<keyword evidence="1" id="KW-0812">Transmembrane</keyword>
<evidence type="ECO:0000313" key="2">
    <source>
        <dbReference type="EMBL" id="MDK2125814.1"/>
    </source>
</evidence>
<protein>
    <submittedName>
        <fullName evidence="2">Uncharacterized protein</fullName>
    </submittedName>
</protein>
<feature type="transmembrane region" description="Helical" evidence="1">
    <location>
        <begin position="85"/>
        <end position="104"/>
    </location>
</feature>
<feature type="transmembrane region" description="Helical" evidence="1">
    <location>
        <begin position="116"/>
        <end position="135"/>
    </location>
</feature>
<accession>A0ABT7E192</accession>
<feature type="transmembrane region" description="Helical" evidence="1">
    <location>
        <begin position="21"/>
        <end position="39"/>
    </location>
</feature>
<keyword evidence="1" id="KW-0472">Membrane</keyword>
<evidence type="ECO:0000256" key="1">
    <source>
        <dbReference type="SAM" id="Phobius"/>
    </source>
</evidence>
<name>A0ABT7E192_9NEIS</name>
<feature type="transmembrane region" description="Helical" evidence="1">
    <location>
        <begin position="55"/>
        <end position="73"/>
    </location>
</feature>
<organism evidence="2 3">
    <name type="scientific">Parachitinimonas caeni</name>
    <dbReference type="NCBI Taxonomy" id="3031301"/>
    <lineage>
        <taxon>Bacteria</taxon>
        <taxon>Pseudomonadati</taxon>
        <taxon>Pseudomonadota</taxon>
        <taxon>Betaproteobacteria</taxon>
        <taxon>Neisseriales</taxon>
        <taxon>Chitinibacteraceae</taxon>
        <taxon>Parachitinimonas</taxon>
    </lineage>
</organism>
<keyword evidence="1" id="KW-1133">Transmembrane helix</keyword>
<dbReference type="EMBL" id="JARRAF010000024">
    <property type="protein sequence ID" value="MDK2125814.1"/>
    <property type="molecule type" value="Genomic_DNA"/>
</dbReference>
<feature type="transmembrane region" description="Helical" evidence="1">
    <location>
        <begin position="147"/>
        <end position="168"/>
    </location>
</feature>
<keyword evidence="3" id="KW-1185">Reference proteome</keyword>
<dbReference type="RefSeq" id="WP_284102127.1">
    <property type="nucleotide sequence ID" value="NZ_JARRAF010000024.1"/>
</dbReference>
<dbReference type="Proteomes" id="UP001172778">
    <property type="component" value="Unassembled WGS sequence"/>
</dbReference>